<proteinExistence type="predicted"/>
<reference evidence="5" key="2">
    <citation type="journal article" date="2020" name="Microorganisms">
        <title>Osmotic Adaptation and Compatible Solute Biosynthesis of Phototrophic Bacteria as Revealed from Genome Analyses.</title>
        <authorList>
            <person name="Imhoff J.F."/>
            <person name="Rahn T."/>
            <person name="Kunzel S."/>
            <person name="Keller A."/>
            <person name="Neulinger S.C."/>
        </authorList>
    </citation>
    <scope>NUCLEOTIDE SEQUENCE</scope>
    <source>
        <strain evidence="5">LMG 28126</strain>
    </source>
</reference>
<evidence type="ECO:0000313" key="6">
    <source>
        <dbReference type="Proteomes" id="UP000706333"/>
    </source>
</evidence>
<dbReference type="SMART" id="SM00331">
    <property type="entry name" value="PP2C_SIG"/>
    <property type="match status" value="1"/>
</dbReference>
<dbReference type="CDD" id="cd00156">
    <property type="entry name" value="REC"/>
    <property type="match status" value="1"/>
</dbReference>
<dbReference type="GO" id="GO:0000160">
    <property type="term" value="P:phosphorelay signal transduction system"/>
    <property type="evidence" value="ECO:0007669"/>
    <property type="project" value="InterPro"/>
</dbReference>
<keyword evidence="1" id="KW-0378">Hydrolase</keyword>
<dbReference type="PROSITE" id="PS50110">
    <property type="entry name" value="RESPONSE_REGULATORY"/>
    <property type="match status" value="1"/>
</dbReference>
<evidence type="ECO:0000259" key="4">
    <source>
        <dbReference type="PROSITE" id="PS50110"/>
    </source>
</evidence>
<dbReference type="InterPro" id="IPR036457">
    <property type="entry name" value="PPM-type-like_dom_sf"/>
</dbReference>
<gene>
    <name evidence="5" type="ORF">CCR87_05655</name>
</gene>
<keyword evidence="2" id="KW-0597">Phosphoprotein</keyword>
<evidence type="ECO:0000256" key="1">
    <source>
        <dbReference type="ARBA" id="ARBA00022801"/>
    </source>
</evidence>
<dbReference type="Proteomes" id="UP000706333">
    <property type="component" value="Unassembled WGS sequence"/>
</dbReference>
<dbReference type="AlphaFoldDB" id="A0A934TKR9"/>
<accession>A0A934TKR9</accession>
<organism evidence="5 6">
    <name type="scientific">Rhodobaculum claviforme</name>
    <dbReference type="NCBI Taxonomy" id="1549854"/>
    <lineage>
        <taxon>Bacteria</taxon>
        <taxon>Pseudomonadati</taxon>
        <taxon>Pseudomonadota</taxon>
        <taxon>Alphaproteobacteria</taxon>
        <taxon>Rhodobacterales</taxon>
        <taxon>Paracoccaceae</taxon>
        <taxon>Rhodobaculum</taxon>
    </lineage>
</organism>
<reference evidence="5" key="1">
    <citation type="submission" date="2017-05" db="EMBL/GenBank/DDBJ databases">
        <authorList>
            <person name="Imhoff J.F."/>
            <person name="Rahn T."/>
            <person name="Kuenzel S."/>
            <person name="Neulinger S.C."/>
        </authorList>
    </citation>
    <scope>NUCLEOTIDE SEQUENCE</scope>
    <source>
        <strain evidence="5">LMG 28126</strain>
    </source>
</reference>
<dbReference type="Gene3D" id="3.40.50.2300">
    <property type="match status" value="1"/>
</dbReference>
<name>A0A934TKR9_9RHOB</name>
<keyword evidence="6" id="KW-1185">Reference proteome</keyword>
<dbReference type="PANTHER" id="PTHR43156">
    <property type="entry name" value="STAGE II SPORULATION PROTEIN E-RELATED"/>
    <property type="match status" value="1"/>
</dbReference>
<dbReference type="GO" id="GO:0016791">
    <property type="term" value="F:phosphatase activity"/>
    <property type="evidence" value="ECO:0007669"/>
    <property type="project" value="TreeGrafter"/>
</dbReference>
<dbReference type="InterPro" id="IPR001932">
    <property type="entry name" value="PPM-type_phosphatase-like_dom"/>
</dbReference>
<dbReference type="Pfam" id="PF00072">
    <property type="entry name" value="Response_reg"/>
    <property type="match status" value="1"/>
</dbReference>
<feature type="coiled-coil region" evidence="3">
    <location>
        <begin position="118"/>
        <end position="156"/>
    </location>
</feature>
<protein>
    <submittedName>
        <fullName evidence="5">Fused response regulator/phosphatase</fullName>
    </submittedName>
</protein>
<dbReference type="InterPro" id="IPR052016">
    <property type="entry name" value="Bact_Sigma-Reg"/>
</dbReference>
<dbReference type="SUPFAM" id="SSF52172">
    <property type="entry name" value="CheY-like"/>
    <property type="match status" value="1"/>
</dbReference>
<dbReference type="InterPro" id="IPR011006">
    <property type="entry name" value="CheY-like_superfamily"/>
</dbReference>
<dbReference type="Pfam" id="PF07228">
    <property type="entry name" value="SpoIIE"/>
    <property type="match status" value="1"/>
</dbReference>
<feature type="modified residue" description="4-aspartylphosphate" evidence="2">
    <location>
        <position position="49"/>
    </location>
</feature>
<dbReference type="InterPro" id="IPR001789">
    <property type="entry name" value="Sig_transdc_resp-reg_receiver"/>
</dbReference>
<dbReference type="EMBL" id="NHSD01000174">
    <property type="protein sequence ID" value="MBK5926838.1"/>
    <property type="molecule type" value="Genomic_DNA"/>
</dbReference>
<keyword evidence="3" id="KW-0175">Coiled coil</keyword>
<comment type="caution">
    <text evidence="5">The sequence shown here is derived from an EMBL/GenBank/DDBJ whole genome shotgun (WGS) entry which is preliminary data.</text>
</comment>
<dbReference type="SMART" id="SM00448">
    <property type="entry name" value="REC"/>
    <property type="match status" value="1"/>
</dbReference>
<evidence type="ECO:0000256" key="3">
    <source>
        <dbReference type="SAM" id="Coils"/>
    </source>
</evidence>
<dbReference type="PANTHER" id="PTHR43156:SF2">
    <property type="entry name" value="STAGE II SPORULATION PROTEIN E"/>
    <property type="match status" value="1"/>
</dbReference>
<evidence type="ECO:0000256" key="2">
    <source>
        <dbReference type="PROSITE-ProRule" id="PRU00169"/>
    </source>
</evidence>
<dbReference type="Gene3D" id="3.60.40.10">
    <property type="entry name" value="PPM-type phosphatase domain"/>
    <property type="match status" value="1"/>
</dbReference>
<evidence type="ECO:0000313" key="5">
    <source>
        <dbReference type="EMBL" id="MBK5926838.1"/>
    </source>
</evidence>
<dbReference type="SUPFAM" id="SSF81606">
    <property type="entry name" value="PP2C-like"/>
    <property type="match status" value="1"/>
</dbReference>
<sequence>MLVVDDSAAQRTVLARMLARWGYRVHEAASGEDALALCQRLPVDMVLSDWMMPGMSGIAFCRAFRALPRSGYGYFILLTSKTDKGAVARGLKEGADDFLSKPVSPAELHARLTAGERILRMERELQEKNRLVTETLAQLQTAHAALGRDLDQARQLQQSLVREGAHRFGRAQVSLMLRPSGHVGGDLVGRFAIGAQRVGLFSIDVSGHGVTAALLAARLAGLFSGAVPEQNIALVPAEAVGGAASGGMLGRPPAEVADTMNKLMLEEVATDHYCTLAYAEVDLATGAVRLVQAGHPHPLVQRADGTITSLGEGGLPVGLIPGARYTEVATTLHAGDRLLIVSDGITECPDAAGEELGEDGLERLLRSLAGQRGPALLDAALRGLRRHSGGRDFPDDVSAVMIEIDADTPAA</sequence>
<feature type="domain" description="Response regulatory" evidence="4">
    <location>
        <begin position="1"/>
        <end position="116"/>
    </location>
</feature>